<dbReference type="STRING" id="121616.GA0070216_13217"/>
<name>A0A1C5AV77_9ACTN</name>
<gene>
    <name evidence="2" type="ORF">GA0070216_13217</name>
</gene>
<accession>A0A1C5AV77</accession>
<feature type="transmembrane region" description="Helical" evidence="1">
    <location>
        <begin position="326"/>
        <end position="349"/>
    </location>
</feature>
<feature type="transmembrane region" description="Helical" evidence="1">
    <location>
        <begin position="260"/>
        <end position="280"/>
    </location>
</feature>
<keyword evidence="3" id="KW-1185">Reference proteome</keyword>
<organism evidence="2 3">
    <name type="scientific">Micromonospora matsumotoense</name>
    <dbReference type="NCBI Taxonomy" id="121616"/>
    <lineage>
        <taxon>Bacteria</taxon>
        <taxon>Bacillati</taxon>
        <taxon>Actinomycetota</taxon>
        <taxon>Actinomycetes</taxon>
        <taxon>Micromonosporales</taxon>
        <taxon>Micromonosporaceae</taxon>
        <taxon>Micromonospora</taxon>
    </lineage>
</organism>
<dbReference type="InterPro" id="IPR010640">
    <property type="entry name" value="Low_temperature_requirement_A"/>
</dbReference>
<dbReference type="AlphaFoldDB" id="A0A1C5AV77"/>
<dbReference type="PANTHER" id="PTHR36840">
    <property type="entry name" value="BLL5714 PROTEIN"/>
    <property type="match status" value="1"/>
</dbReference>
<feature type="transmembrane region" description="Helical" evidence="1">
    <location>
        <begin position="361"/>
        <end position="381"/>
    </location>
</feature>
<dbReference type="OrthoDB" id="7698234at2"/>
<evidence type="ECO:0000313" key="3">
    <source>
        <dbReference type="Proteomes" id="UP000198797"/>
    </source>
</evidence>
<feature type="transmembrane region" description="Helical" evidence="1">
    <location>
        <begin position="286"/>
        <end position="314"/>
    </location>
</feature>
<feature type="transmembrane region" description="Helical" evidence="1">
    <location>
        <begin position="193"/>
        <end position="212"/>
    </location>
</feature>
<feature type="transmembrane region" description="Helical" evidence="1">
    <location>
        <begin position="402"/>
        <end position="430"/>
    </location>
</feature>
<keyword evidence="1" id="KW-0472">Membrane</keyword>
<feature type="transmembrane region" description="Helical" evidence="1">
    <location>
        <begin position="49"/>
        <end position="69"/>
    </location>
</feature>
<dbReference type="EMBL" id="FMCU01000032">
    <property type="protein sequence ID" value="SCF49129.1"/>
    <property type="molecule type" value="Genomic_DNA"/>
</dbReference>
<evidence type="ECO:0000313" key="2">
    <source>
        <dbReference type="EMBL" id="SCF49129.1"/>
    </source>
</evidence>
<evidence type="ECO:0000256" key="1">
    <source>
        <dbReference type="SAM" id="Phobius"/>
    </source>
</evidence>
<proteinExistence type="predicted"/>
<dbReference type="Proteomes" id="UP000198797">
    <property type="component" value="Unassembled WGS sequence"/>
</dbReference>
<dbReference type="Pfam" id="PF06772">
    <property type="entry name" value="LtrA"/>
    <property type="match status" value="1"/>
</dbReference>
<keyword evidence="1" id="KW-1133">Transmembrane helix</keyword>
<keyword evidence="1" id="KW-0812">Transmembrane</keyword>
<sequence>MARPDHLILEVRHQHHPRTRDHRDVTTRRPPVVNIDEESRDRVERHASWAELFFDLVAVAGVAALAHVLGPELDAAALGLYALLFLALWLSWTTFMLYGNVAAGQTRVLRLMVGMFGLGTMAASVPGVAHTVLGHGSDIRPLNVFAIAYIATRIYGSKSWQRGAVLLDFPVVQYSAGLLPWVASLWADEHWKLALWAAGVSLDLLLIVVLSGSRILQRVQSYLTAPARTRRRPRAGGRHDATGPVMHGVSVDPAHLSERLGLFVIIVLGESVVQVVAAASEARYDLGLLATAIASFILLAGMFGLSVVYGYAGLPHLRAGRIPTRAALGLHCLVTGVVATIAVPLALVVQHGSDPLSGPGRWLLCGAVAAYFTLGVVTGVASHSSDLPRTISRVTTGIAAPLLLGLLATNVSGRTLVVYLALIVLAHLWFERRLTPIQAAPTEEAPPAAPGGSWTLPVR</sequence>
<dbReference type="PANTHER" id="PTHR36840:SF1">
    <property type="entry name" value="BLL5714 PROTEIN"/>
    <property type="match status" value="1"/>
</dbReference>
<feature type="transmembrane region" description="Helical" evidence="1">
    <location>
        <begin position="75"/>
        <end position="99"/>
    </location>
</feature>
<feature type="transmembrane region" description="Helical" evidence="1">
    <location>
        <begin position="111"/>
        <end position="133"/>
    </location>
</feature>
<protein>
    <submittedName>
        <fullName evidence="2">Low temperature requirement protein LtrA</fullName>
    </submittedName>
</protein>
<reference evidence="3" key="1">
    <citation type="submission" date="2016-06" db="EMBL/GenBank/DDBJ databases">
        <authorList>
            <person name="Varghese N."/>
            <person name="Submissions Spin"/>
        </authorList>
    </citation>
    <scope>NUCLEOTIDE SEQUENCE [LARGE SCALE GENOMIC DNA]</scope>
    <source>
        <strain evidence="3">DSM 44100</strain>
    </source>
</reference>